<evidence type="ECO:0000259" key="3">
    <source>
        <dbReference type="PROSITE" id="PS51352"/>
    </source>
</evidence>
<keyword evidence="1" id="KW-0802">TPR repeat</keyword>
<dbReference type="SMART" id="SM00028">
    <property type="entry name" value="TPR"/>
    <property type="match status" value="2"/>
</dbReference>
<feature type="compositionally biased region" description="Basic and acidic residues" evidence="2">
    <location>
        <begin position="38"/>
        <end position="54"/>
    </location>
</feature>
<feature type="repeat" description="TPR" evidence="1">
    <location>
        <begin position="205"/>
        <end position="238"/>
    </location>
</feature>
<evidence type="ECO:0000313" key="5">
    <source>
        <dbReference type="Proteomes" id="UP000005801"/>
    </source>
</evidence>
<dbReference type="Gene3D" id="1.25.40.10">
    <property type="entry name" value="Tetratricopeptide repeat domain"/>
    <property type="match status" value="2"/>
</dbReference>
<gene>
    <name evidence="4" type="ORF">PPSIR1_16125</name>
</gene>
<dbReference type="PROSITE" id="PS50005">
    <property type="entry name" value="TPR"/>
    <property type="match status" value="1"/>
</dbReference>
<accession>A6GAV3</accession>
<sequence>MPDRPRSASRPLLPLLLATAAALSACKAGPEEAGEVEGEAKAQGEAEAEAEAKPEPPPPPKPGVQADGTVVSAVDWYAGSFEAALAEAKAEGKLVFADVGAYWCPPCREFEEKVFVLPKVGEWLGERAVAIHIDAEKGEGPELVDRYQVQAYPTLLMLEASGIEKGRVVDFMEADALLEQLGALASGGNVLAELEAAVEADPKDLDARYRLANAYVLAAKREESKALFDELLAADPDNEAGVAAQVLYDRALFSTLKLDGDPARAIAEFQALQARYPESKQARSAYRMIGRAQCKLDPKDSEGKAAAALEAMVASDPTDVGLKINFGWFAFRQACAVDSGLEAVLAGIEQAPEDAELRYLEAELRHLAGEADAAYAAIQKAAELEPESAYFKRQVRRFEALAAQAAQN</sequence>
<dbReference type="SUPFAM" id="SSF48452">
    <property type="entry name" value="TPR-like"/>
    <property type="match status" value="1"/>
</dbReference>
<dbReference type="Pfam" id="PF14559">
    <property type="entry name" value="TPR_19"/>
    <property type="match status" value="1"/>
</dbReference>
<dbReference type="PROSITE" id="PS51352">
    <property type="entry name" value="THIOREDOXIN_2"/>
    <property type="match status" value="1"/>
</dbReference>
<dbReference type="EMBL" id="ABCS01000053">
    <property type="protein sequence ID" value="EDM77044.1"/>
    <property type="molecule type" value="Genomic_DNA"/>
</dbReference>
<evidence type="ECO:0000313" key="4">
    <source>
        <dbReference type="EMBL" id="EDM77044.1"/>
    </source>
</evidence>
<dbReference type="PROSITE" id="PS51257">
    <property type="entry name" value="PROKAR_LIPOPROTEIN"/>
    <property type="match status" value="1"/>
</dbReference>
<feature type="domain" description="Thioredoxin" evidence="3">
    <location>
        <begin position="49"/>
        <end position="186"/>
    </location>
</feature>
<dbReference type="GO" id="GO:0016853">
    <property type="term" value="F:isomerase activity"/>
    <property type="evidence" value="ECO:0007669"/>
    <property type="project" value="UniProtKB-KW"/>
</dbReference>
<evidence type="ECO:0000256" key="2">
    <source>
        <dbReference type="SAM" id="MobiDB-lite"/>
    </source>
</evidence>
<keyword evidence="5" id="KW-1185">Reference proteome</keyword>
<dbReference type="PANTHER" id="PTHR32234:SF0">
    <property type="entry name" value="THIOL:DISULFIDE INTERCHANGE PROTEIN DSBD"/>
    <property type="match status" value="1"/>
</dbReference>
<dbReference type="Gene3D" id="3.40.30.10">
    <property type="entry name" value="Glutaredoxin"/>
    <property type="match status" value="1"/>
</dbReference>
<keyword evidence="4" id="KW-0413">Isomerase</keyword>
<feature type="region of interest" description="Disordered" evidence="2">
    <location>
        <begin position="28"/>
        <end position="67"/>
    </location>
</feature>
<name>A6GAV3_9BACT</name>
<protein>
    <submittedName>
        <fullName evidence="4">Putative disulphide-isomerase</fullName>
    </submittedName>
</protein>
<dbReference type="SUPFAM" id="SSF52833">
    <property type="entry name" value="Thioredoxin-like"/>
    <property type="match status" value="1"/>
</dbReference>
<dbReference type="eggNOG" id="COG4232">
    <property type="taxonomic scope" value="Bacteria"/>
</dbReference>
<dbReference type="Pfam" id="PF13899">
    <property type="entry name" value="Thioredoxin_7"/>
    <property type="match status" value="1"/>
</dbReference>
<dbReference type="AlphaFoldDB" id="A6GAV3"/>
<reference evidence="4 5" key="1">
    <citation type="submission" date="2007-06" db="EMBL/GenBank/DDBJ databases">
        <authorList>
            <person name="Shimkets L."/>
            <person name="Ferriera S."/>
            <person name="Johnson J."/>
            <person name="Kravitz S."/>
            <person name="Beeson K."/>
            <person name="Sutton G."/>
            <person name="Rogers Y.-H."/>
            <person name="Friedman R."/>
            <person name="Frazier M."/>
            <person name="Venter J.C."/>
        </authorList>
    </citation>
    <scope>NUCLEOTIDE SEQUENCE [LARGE SCALE GENOMIC DNA]</scope>
    <source>
        <strain evidence="4 5">SIR-1</strain>
    </source>
</reference>
<dbReference type="InterPro" id="IPR011990">
    <property type="entry name" value="TPR-like_helical_dom_sf"/>
</dbReference>
<dbReference type="Proteomes" id="UP000005801">
    <property type="component" value="Unassembled WGS sequence"/>
</dbReference>
<comment type="caution">
    <text evidence="4">The sequence shown here is derived from an EMBL/GenBank/DDBJ whole genome shotgun (WGS) entry which is preliminary data.</text>
</comment>
<dbReference type="GO" id="GO:0045454">
    <property type="term" value="P:cell redox homeostasis"/>
    <property type="evidence" value="ECO:0007669"/>
    <property type="project" value="TreeGrafter"/>
</dbReference>
<dbReference type="InterPro" id="IPR036249">
    <property type="entry name" value="Thioredoxin-like_sf"/>
</dbReference>
<proteinExistence type="predicted"/>
<dbReference type="GO" id="GO:0006950">
    <property type="term" value="P:response to stress"/>
    <property type="evidence" value="ECO:0007669"/>
    <property type="project" value="UniProtKB-ARBA"/>
</dbReference>
<organism evidence="4 5">
    <name type="scientific">Plesiocystis pacifica SIR-1</name>
    <dbReference type="NCBI Taxonomy" id="391625"/>
    <lineage>
        <taxon>Bacteria</taxon>
        <taxon>Pseudomonadati</taxon>
        <taxon>Myxococcota</taxon>
        <taxon>Polyangia</taxon>
        <taxon>Nannocystales</taxon>
        <taxon>Nannocystaceae</taxon>
        <taxon>Plesiocystis</taxon>
    </lineage>
</organism>
<dbReference type="OrthoDB" id="215495at2"/>
<dbReference type="STRING" id="391625.PPSIR1_16125"/>
<dbReference type="RefSeq" id="WP_006973845.1">
    <property type="nucleotide sequence ID" value="NZ_ABCS01000053.1"/>
</dbReference>
<dbReference type="PANTHER" id="PTHR32234">
    <property type="entry name" value="THIOL:DISULFIDE INTERCHANGE PROTEIN DSBD"/>
    <property type="match status" value="1"/>
</dbReference>
<dbReference type="GO" id="GO:0015035">
    <property type="term" value="F:protein-disulfide reductase activity"/>
    <property type="evidence" value="ECO:0007669"/>
    <property type="project" value="TreeGrafter"/>
</dbReference>
<dbReference type="InterPro" id="IPR013766">
    <property type="entry name" value="Thioredoxin_domain"/>
</dbReference>
<dbReference type="InterPro" id="IPR019734">
    <property type="entry name" value="TPR_rpt"/>
</dbReference>
<evidence type="ECO:0000256" key="1">
    <source>
        <dbReference type="PROSITE-ProRule" id="PRU00339"/>
    </source>
</evidence>